<organism evidence="4 5">
    <name type="scientific">Desulfobacter hydrogenophilus</name>
    <dbReference type="NCBI Taxonomy" id="2291"/>
    <lineage>
        <taxon>Bacteria</taxon>
        <taxon>Pseudomonadati</taxon>
        <taxon>Thermodesulfobacteriota</taxon>
        <taxon>Desulfobacteria</taxon>
        <taxon>Desulfobacterales</taxon>
        <taxon>Desulfobacteraceae</taxon>
        <taxon>Desulfobacter</taxon>
    </lineage>
</organism>
<evidence type="ECO:0000313" key="3">
    <source>
        <dbReference type="EMBL" id="QBH13580.1"/>
    </source>
</evidence>
<keyword evidence="6" id="KW-1185">Reference proteome</keyword>
<evidence type="ECO:0000256" key="1">
    <source>
        <dbReference type="ARBA" id="ARBA00023172"/>
    </source>
</evidence>
<dbReference type="EMBL" id="QLNI01000032">
    <property type="protein sequence ID" value="RAM01076.1"/>
    <property type="molecule type" value="Genomic_DNA"/>
</dbReference>
<proteinExistence type="predicted"/>
<dbReference type="InterPro" id="IPR013762">
    <property type="entry name" value="Integrase-like_cat_sf"/>
</dbReference>
<reference evidence="3 6" key="2">
    <citation type="submission" date="2019-02" db="EMBL/GenBank/DDBJ databases">
        <title>Complete genome sequence of Desulfobacter hydrogenophilus AcRS1.</title>
        <authorList>
            <person name="Marietou A."/>
            <person name="Lund M.B."/>
            <person name="Marshall I.P.G."/>
            <person name="Schreiber L."/>
            <person name="Jorgensen B."/>
        </authorList>
    </citation>
    <scope>NUCLEOTIDE SEQUENCE [LARGE SCALE GENOMIC DNA]</scope>
    <source>
        <strain evidence="3 6">AcRS1</strain>
    </source>
</reference>
<dbReference type="OrthoDB" id="9801717at2"/>
<protein>
    <submittedName>
        <fullName evidence="4">Site-specific integrase</fullName>
    </submittedName>
</protein>
<dbReference type="GO" id="GO:0015074">
    <property type="term" value="P:DNA integration"/>
    <property type="evidence" value="ECO:0007669"/>
    <property type="project" value="InterPro"/>
</dbReference>
<dbReference type="CDD" id="cd00397">
    <property type="entry name" value="DNA_BRE_C"/>
    <property type="match status" value="1"/>
</dbReference>
<evidence type="ECO:0000313" key="5">
    <source>
        <dbReference type="Proteomes" id="UP000248798"/>
    </source>
</evidence>
<dbReference type="InterPro" id="IPR002104">
    <property type="entry name" value="Integrase_catalytic"/>
</dbReference>
<dbReference type="EMBL" id="CP036313">
    <property type="protein sequence ID" value="QBH13580.1"/>
    <property type="molecule type" value="Genomic_DNA"/>
</dbReference>
<name>A0A328FA33_9BACT</name>
<accession>A0A328FA33</accession>
<gene>
    <name evidence="4" type="ORF">DO021_15415</name>
    <name evidence="3" type="ORF">EYB58_11970</name>
</gene>
<dbReference type="Pfam" id="PF00589">
    <property type="entry name" value="Phage_integrase"/>
    <property type="match status" value="1"/>
</dbReference>
<dbReference type="PANTHER" id="PTHR30349">
    <property type="entry name" value="PHAGE INTEGRASE-RELATED"/>
    <property type="match status" value="1"/>
</dbReference>
<reference evidence="4 5" key="1">
    <citation type="submission" date="2018-06" db="EMBL/GenBank/DDBJ databases">
        <title>Complete Genome Sequence of Desulfobacter hydrogenophilus (DSM3380).</title>
        <authorList>
            <person name="Marietou A."/>
            <person name="Schreiber L."/>
            <person name="Marshall I."/>
            <person name="Jorgensen B."/>
        </authorList>
    </citation>
    <scope>NUCLEOTIDE SEQUENCE [LARGE SCALE GENOMIC DNA]</scope>
    <source>
        <strain evidence="4 5">DSM 3380</strain>
    </source>
</reference>
<dbReference type="GO" id="GO:0003677">
    <property type="term" value="F:DNA binding"/>
    <property type="evidence" value="ECO:0007669"/>
    <property type="project" value="InterPro"/>
</dbReference>
<feature type="domain" description="Tyr recombinase" evidence="2">
    <location>
        <begin position="15"/>
        <end position="204"/>
    </location>
</feature>
<keyword evidence="1" id="KW-0233">DNA recombination</keyword>
<dbReference type="RefSeq" id="WP_111958267.1">
    <property type="nucleotide sequence ID" value="NZ_CP036313.1"/>
</dbReference>
<dbReference type="SUPFAM" id="SSF56349">
    <property type="entry name" value="DNA breaking-rejoining enzymes"/>
    <property type="match status" value="1"/>
</dbReference>
<evidence type="ECO:0000259" key="2">
    <source>
        <dbReference type="PROSITE" id="PS51898"/>
    </source>
</evidence>
<dbReference type="PANTHER" id="PTHR30349:SF64">
    <property type="entry name" value="PROPHAGE INTEGRASE INTD-RELATED"/>
    <property type="match status" value="1"/>
</dbReference>
<dbReference type="PROSITE" id="PS51898">
    <property type="entry name" value="TYR_RECOMBINASE"/>
    <property type="match status" value="1"/>
</dbReference>
<dbReference type="AlphaFoldDB" id="A0A328FA33"/>
<sequence length="209" mass="24252">MAKFAPEMRLLSPTGERLYLTAEEREKYLNAAIEEDPIERMYCQILYYTGCRPSEALELTPGRILIEEQSIVFRCLKKRKTDSKGRVKQPEYRTVPVPKILIEHLDLVFDIRQKQKKQKSLNTRLFNLSRPTAYRLVKRVMDRASIKGKQATGKGLRHSFGVNMVSGPKPLQIHVLAQIMGHSSTKTTEVYLRFVGEEKRKLVMEAWEE</sequence>
<evidence type="ECO:0000313" key="4">
    <source>
        <dbReference type="EMBL" id="RAM01076.1"/>
    </source>
</evidence>
<dbReference type="InterPro" id="IPR011010">
    <property type="entry name" value="DNA_brk_join_enz"/>
</dbReference>
<dbReference type="Gene3D" id="1.10.443.10">
    <property type="entry name" value="Intergrase catalytic core"/>
    <property type="match status" value="1"/>
</dbReference>
<dbReference type="InterPro" id="IPR050090">
    <property type="entry name" value="Tyrosine_recombinase_XerCD"/>
</dbReference>
<dbReference type="Proteomes" id="UP000293902">
    <property type="component" value="Chromosome"/>
</dbReference>
<evidence type="ECO:0000313" key="6">
    <source>
        <dbReference type="Proteomes" id="UP000293902"/>
    </source>
</evidence>
<dbReference type="Proteomes" id="UP000248798">
    <property type="component" value="Unassembled WGS sequence"/>
</dbReference>
<dbReference type="GO" id="GO:0006310">
    <property type="term" value="P:DNA recombination"/>
    <property type="evidence" value="ECO:0007669"/>
    <property type="project" value="UniProtKB-KW"/>
</dbReference>